<keyword evidence="1" id="KW-1133">Transmembrane helix</keyword>
<dbReference type="AlphaFoldDB" id="B1KME6"/>
<feature type="transmembrane region" description="Helical" evidence="1">
    <location>
        <begin position="162"/>
        <end position="178"/>
    </location>
</feature>
<organism evidence="2 3">
    <name type="scientific">Shewanella woodyi (strain ATCC 51908 / MS32)</name>
    <dbReference type="NCBI Taxonomy" id="392500"/>
    <lineage>
        <taxon>Bacteria</taxon>
        <taxon>Pseudomonadati</taxon>
        <taxon>Pseudomonadota</taxon>
        <taxon>Gammaproteobacteria</taxon>
        <taxon>Alteromonadales</taxon>
        <taxon>Shewanellaceae</taxon>
        <taxon>Shewanella</taxon>
    </lineage>
</organism>
<dbReference type="KEGG" id="swd:Swoo_1658"/>
<feature type="transmembrane region" description="Helical" evidence="1">
    <location>
        <begin position="79"/>
        <end position="100"/>
    </location>
</feature>
<evidence type="ECO:0000313" key="2">
    <source>
        <dbReference type="EMBL" id="ACA85944.1"/>
    </source>
</evidence>
<keyword evidence="3" id="KW-1185">Reference proteome</keyword>
<protein>
    <recommendedName>
        <fullName evidence="4">Oligosaccharide repeat unit polymerase</fullName>
    </recommendedName>
</protein>
<dbReference type="Proteomes" id="UP000002168">
    <property type="component" value="Chromosome"/>
</dbReference>
<feature type="transmembrane region" description="Helical" evidence="1">
    <location>
        <begin position="38"/>
        <end position="58"/>
    </location>
</feature>
<dbReference type="EMBL" id="CP000961">
    <property type="protein sequence ID" value="ACA85944.1"/>
    <property type="molecule type" value="Genomic_DNA"/>
</dbReference>
<name>B1KME6_SHEWM</name>
<reference evidence="2 3" key="1">
    <citation type="submission" date="2008-02" db="EMBL/GenBank/DDBJ databases">
        <title>Complete sequence of Shewanella woodyi ATCC 51908.</title>
        <authorList>
            <consortium name="US DOE Joint Genome Institute"/>
            <person name="Copeland A."/>
            <person name="Lucas S."/>
            <person name="Lapidus A."/>
            <person name="Glavina del Rio T."/>
            <person name="Dalin E."/>
            <person name="Tice H."/>
            <person name="Bruce D."/>
            <person name="Goodwin L."/>
            <person name="Pitluck S."/>
            <person name="Sims D."/>
            <person name="Brettin T."/>
            <person name="Detter J.C."/>
            <person name="Han C."/>
            <person name="Kuske C.R."/>
            <person name="Schmutz J."/>
            <person name="Larimer F."/>
            <person name="Land M."/>
            <person name="Hauser L."/>
            <person name="Kyrpides N."/>
            <person name="Lykidis A."/>
            <person name="Zhao J.-S."/>
            <person name="Richardson P."/>
        </authorList>
    </citation>
    <scope>NUCLEOTIDE SEQUENCE [LARGE SCALE GENOMIC DNA]</scope>
    <source>
        <strain evidence="3">ATCC 51908 / MS32</strain>
    </source>
</reference>
<accession>B1KME6</accession>
<dbReference type="eggNOG" id="ENOG50319Y8">
    <property type="taxonomic scope" value="Bacteria"/>
</dbReference>
<dbReference type="RefSeq" id="WP_012324290.1">
    <property type="nucleotide sequence ID" value="NC_010506.1"/>
</dbReference>
<dbReference type="HOGENOM" id="CLU_620610_0_0_6"/>
<evidence type="ECO:0008006" key="4">
    <source>
        <dbReference type="Google" id="ProtNLM"/>
    </source>
</evidence>
<feature type="transmembrane region" description="Helical" evidence="1">
    <location>
        <begin position="212"/>
        <end position="230"/>
    </location>
</feature>
<feature type="transmembrane region" description="Helical" evidence="1">
    <location>
        <begin position="12"/>
        <end position="32"/>
    </location>
</feature>
<dbReference type="STRING" id="392500.Swoo_1658"/>
<keyword evidence="1" id="KW-0812">Transmembrane</keyword>
<gene>
    <name evidence="2" type="ordered locus">Swoo_1658</name>
</gene>
<evidence type="ECO:0000313" key="3">
    <source>
        <dbReference type="Proteomes" id="UP000002168"/>
    </source>
</evidence>
<feature type="transmembrane region" description="Helical" evidence="1">
    <location>
        <begin position="402"/>
        <end position="421"/>
    </location>
</feature>
<proteinExistence type="predicted"/>
<feature type="transmembrane region" description="Helical" evidence="1">
    <location>
        <begin position="379"/>
        <end position="396"/>
    </location>
</feature>
<sequence length="430" mass="49275">MKLISYRYLPLNIFLLYTFFVMFALFFGPAQFRNMNFLYLASFLIINTFIFVFFFIAGAKGIVKWEHKKSKNNFIEGSFFKFFLYSGLLLSIVAWGDFFVSGKSISISNMGTNYVDGYDGYVRGSSSIGFSYILNIFSVSLQTLSLLFIFSNYIFLNKKQKLIACFVIFTYLIINVLVSGKQKYLGDIVIFFVYSYLIFSAVQNKRFSVSKILNYCFVFSVVVFSFSYILTSRYAAIDIDGSNIATALNSHVYWDSESIIIKIFGNTFGFGIGMFLGYFTNGLYGLNLALQLPFEWTYFLGNSYSLAKIVETAISSPGLILQHSYPFRAEELGWGLDKWHSAFSWLASDLTFPGTLCFMAFFSFSYARVWIASINNSNPFARPLFIYLSVGIVFVYSNNQLVHSLSGVFVLFALVIMYFIYKFQSRQVYV</sequence>
<feature type="transmembrane region" description="Helical" evidence="1">
    <location>
        <begin position="184"/>
        <end position="200"/>
    </location>
</feature>
<feature type="transmembrane region" description="Helical" evidence="1">
    <location>
        <begin position="342"/>
        <end position="367"/>
    </location>
</feature>
<keyword evidence="1" id="KW-0472">Membrane</keyword>
<evidence type="ECO:0000256" key="1">
    <source>
        <dbReference type="SAM" id="Phobius"/>
    </source>
</evidence>
<feature type="transmembrane region" description="Helical" evidence="1">
    <location>
        <begin position="132"/>
        <end position="155"/>
    </location>
</feature>